<dbReference type="Pfam" id="PF11158">
    <property type="entry name" value="DUF2938"/>
    <property type="match status" value="1"/>
</dbReference>
<dbReference type="Proteomes" id="UP001176883">
    <property type="component" value="Unassembled WGS sequence"/>
</dbReference>
<dbReference type="RefSeq" id="WP_303277956.1">
    <property type="nucleotide sequence ID" value="NZ_JAUOEK010000118.1"/>
</dbReference>
<name>A0ABT8WAX1_9FLAO</name>
<feature type="transmembrane region" description="Helical" evidence="1">
    <location>
        <begin position="7"/>
        <end position="30"/>
    </location>
</feature>
<feature type="transmembrane region" description="Helical" evidence="1">
    <location>
        <begin position="139"/>
        <end position="160"/>
    </location>
</feature>
<dbReference type="EMBL" id="JAUOEK010000118">
    <property type="protein sequence ID" value="MDO5970265.1"/>
    <property type="molecule type" value="Genomic_DNA"/>
</dbReference>
<keyword evidence="1" id="KW-0812">Transmembrane</keyword>
<proteinExistence type="predicted"/>
<gene>
    <name evidence="2" type="ORF">Q4Q35_10655</name>
</gene>
<keyword evidence="1" id="KW-1133">Transmembrane helix</keyword>
<organism evidence="2 3">
    <name type="scientific">Flavivirga aquimarina</name>
    <dbReference type="NCBI Taxonomy" id="2027862"/>
    <lineage>
        <taxon>Bacteria</taxon>
        <taxon>Pseudomonadati</taxon>
        <taxon>Bacteroidota</taxon>
        <taxon>Flavobacteriia</taxon>
        <taxon>Flavobacteriales</taxon>
        <taxon>Flavobacteriaceae</taxon>
        <taxon>Flavivirga</taxon>
    </lineage>
</organism>
<sequence>MNILFKVILTGVGATLAMDVWGYILSLFQIKSLNYAFVGRWVGHMFNGQFYHDKIMNATPIKNELLLGWISHYAIGITFAFLMFAIYGKAWFDKPTLFPALVIGLATIVAPFFIMQPAFGFGAACSNLPNPDTLRLKSFMAHFIYGIGLYLCTILIKYTFKN</sequence>
<keyword evidence="3" id="KW-1185">Reference proteome</keyword>
<feature type="transmembrane region" description="Helical" evidence="1">
    <location>
        <begin position="66"/>
        <end position="86"/>
    </location>
</feature>
<evidence type="ECO:0000256" key="1">
    <source>
        <dbReference type="SAM" id="Phobius"/>
    </source>
</evidence>
<keyword evidence="1" id="KW-0472">Membrane</keyword>
<feature type="transmembrane region" description="Helical" evidence="1">
    <location>
        <begin position="98"/>
        <end position="119"/>
    </location>
</feature>
<dbReference type="InterPro" id="IPR021329">
    <property type="entry name" value="DUF2938"/>
</dbReference>
<accession>A0ABT8WAX1</accession>
<evidence type="ECO:0000313" key="2">
    <source>
        <dbReference type="EMBL" id="MDO5970265.1"/>
    </source>
</evidence>
<protein>
    <submittedName>
        <fullName evidence="2">DUF2938 domain-containing protein</fullName>
    </submittedName>
</protein>
<reference evidence="2" key="1">
    <citation type="submission" date="2023-07" db="EMBL/GenBank/DDBJ databases">
        <title>Two novel species in the genus Flavivirga.</title>
        <authorList>
            <person name="Kwon K."/>
        </authorList>
    </citation>
    <scope>NUCLEOTIDE SEQUENCE</scope>
    <source>
        <strain evidence="2">KCTC 52353</strain>
    </source>
</reference>
<comment type="caution">
    <text evidence="2">The sequence shown here is derived from an EMBL/GenBank/DDBJ whole genome shotgun (WGS) entry which is preliminary data.</text>
</comment>
<evidence type="ECO:0000313" key="3">
    <source>
        <dbReference type="Proteomes" id="UP001176883"/>
    </source>
</evidence>